<reference evidence="1" key="1">
    <citation type="submission" date="2023-10" db="EMBL/GenBank/DDBJ databases">
        <title>Genome assemblies of two species of porcelain crab, Petrolisthes cinctipes and Petrolisthes manimaculis (Anomura: Porcellanidae).</title>
        <authorList>
            <person name="Angst P."/>
        </authorList>
    </citation>
    <scope>NUCLEOTIDE SEQUENCE</scope>
    <source>
        <strain evidence="1">PB745_01</strain>
        <tissue evidence="1">Gill</tissue>
    </source>
</reference>
<keyword evidence="2" id="KW-1185">Reference proteome</keyword>
<accession>A0AAE1GDM7</accession>
<evidence type="ECO:0000313" key="2">
    <source>
        <dbReference type="Proteomes" id="UP001286313"/>
    </source>
</evidence>
<comment type="caution">
    <text evidence="1">The sequence shown here is derived from an EMBL/GenBank/DDBJ whole genome shotgun (WGS) entry which is preliminary data.</text>
</comment>
<evidence type="ECO:0000313" key="1">
    <source>
        <dbReference type="EMBL" id="KAK3889921.1"/>
    </source>
</evidence>
<dbReference type="AlphaFoldDB" id="A0AAE1GDM7"/>
<sequence>MHFQIDEIERATWKQNKFRVLYQPQTIDLGLYFCQGPGIEASQQPTQQQTLLGETPDTTAVTTESLPPRSSPLPMSSYPATLRLGTLLLPRAGHRGVPATYPTADTTWGNTRYHRCDYCVIAPSLITSAHVELSCNTPFGYWWSRVYRYCYFGNVL</sequence>
<organism evidence="1 2">
    <name type="scientific">Petrolisthes cinctipes</name>
    <name type="common">Flat porcelain crab</name>
    <dbReference type="NCBI Taxonomy" id="88211"/>
    <lineage>
        <taxon>Eukaryota</taxon>
        <taxon>Metazoa</taxon>
        <taxon>Ecdysozoa</taxon>
        <taxon>Arthropoda</taxon>
        <taxon>Crustacea</taxon>
        <taxon>Multicrustacea</taxon>
        <taxon>Malacostraca</taxon>
        <taxon>Eumalacostraca</taxon>
        <taxon>Eucarida</taxon>
        <taxon>Decapoda</taxon>
        <taxon>Pleocyemata</taxon>
        <taxon>Anomura</taxon>
        <taxon>Galatheoidea</taxon>
        <taxon>Porcellanidae</taxon>
        <taxon>Petrolisthes</taxon>
    </lineage>
</organism>
<dbReference type="EMBL" id="JAWQEG010000453">
    <property type="protein sequence ID" value="KAK3889921.1"/>
    <property type="molecule type" value="Genomic_DNA"/>
</dbReference>
<protein>
    <submittedName>
        <fullName evidence="1">Uncharacterized protein</fullName>
    </submittedName>
</protein>
<dbReference type="Proteomes" id="UP001286313">
    <property type="component" value="Unassembled WGS sequence"/>
</dbReference>
<proteinExistence type="predicted"/>
<name>A0AAE1GDM7_PETCI</name>
<gene>
    <name evidence="1" type="ORF">Pcinc_006075</name>
</gene>